<dbReference type="GO" id="GO:0006629">
    <property type="term" value="P:lipid metabolic process"/>
    <property type="evidence" value="ECO:0007669"/>
    <property type="project" value="UniProtKB-KW"/>
</dbReference>
<sequence>MQAFASKRSSLLAFAYVVTLYCTFVCALLCYAVKLGRTFVCALLRLGTRFGCTRITPPDTKAINRAIDCPVVLLPGNMGDVSLCAAELRRRGVHVVTPPLGPVSSCHDRACEIFYALKGGPIDFGEAHARAHGHARWARGSSHGAMLPGWDAEHPVILLCHSQGSNCALCLLELLAQEGAFPGHPTSACWVRGVVCIASPLAGVPLITSCLGGVPVSVPAPRRAAASCTAECAEPGDTRVLDTARPMSQPVGWGPIGMVIILGYTLEIVIGWSATVREYVWDWRLEQWGLSSRDLPSMARGTHRLLHTTDTALYELTSAGARSLSRRLRAQPHVFYVALPCQITRRWRGARGAVSGAQRWDERRVVPSARASPWMVVTAALIDLASDLALGDRGKRSLDETDEIDETDETEHEERDESCHHSDGLVPTASQRHLPTQPYRYIPQLTALPARVLATALEPGVWCYGEPCEIEHGLAMLGGSPALECAIEAILPAICLRARQASNCL</sequence>
<comment type="subcellular location">
    <subcellularLocation>
        <location evidence="1">Secreted</location>
    </subcellularLocation>
</comment>
<evidence type="ECO:0000259" key="7">
    <source>
        <dbReference type="Pfam" id="PF24708"/>
    </source>
</evidence>
<dbReference type="Pfam" id="PF24708">
    <property type="entry name" value="Lip_C"/>
    <property type="match status" value="1"/>
</dbReference>
<dbReference type="GO" id="GO:0005576">
    <property type="term" value="C:extracellular region"/>
    <property type="evidence" value="ECO:0007669"/>
    <property type="project" value="UniProtKB-SubCell"/>
</dbReference>
<keyword evidence="3" id="KW-0732">Signal</keyword>
<dbReference type="EMBL" id="JWZX01001959">
    <property type="protein sequence ID" value="KOO31686.1"/>
    <property type="molecule type" value="Genomic_DNA"/>
</dbReference>
<gene>
    <name evidence="8" type="ORF">Ctob_012430</name>
</gene>
<keyword evidence="4" id="KW-0378">Hydrolase</keyword>
<keyword evidence="2" id="KW-0964">Secreted</keyword>
<feature type="compositionally biased region" description="Basic and acidic residues" evidence="6">
    <location>
        <begin position="412"/>
        <end position="423"/>
    </location>
</feature>
<accession>A0A0M0JYF5</accession>
<dbReference type="InterPro" id="IPR029058">
    <property type="entry name" value="AB_hydrolase_fold"/>
</dbReference>
<dbReference type="Gene3D" id="3.40.50.1820">
    <property type="entry name" value="alpha/beta hydrolase"/>
    <property type="match status" value="1"/>
</dbReference>
<evidence type="ECO:0000256" key="1">
    <source>
        <dbReference type="ARBA" id="ARBA00004613"/>
    </source>
</evidence>
<comment type="caution">
    <text evidence="8">The sequence shown here is derived from an EMBL/GenBank/DDBJ whole genome shotgun (WGS) entry which is preliminary data.</text>
</comment>
<evidence type="ECO:0000256" key="3">
    <source>
        <dbReference type="ARBA" id="ARBA00022729"/>
    </source>
</evidence>
<dbReference type="GO" id="GO:0016787">
    <property type="term" value="F:hydrolase activity"/>
    <property type="evidence" value="ECO:0007669"/>
    <property type="project" value="UniProtKB-KW"/>
</dbReference>
<dbReference type="Proteomes" id="UP000037460">
    <property type="component" value="Unassembled WGS sequence"/>
</dbReference>
<feature type="compositionally biased region" description="Acidic residues" evidence="6">
    <location>
        <begin position="400"/>
        <end position="411"/>
    </location>
</feature>
<dbReference type="AlphaFoldDB" id="A0A0M0JYF5"/>
<dbReference type="PANTHER" id="PTHR34043">
    <property type="entry name" value="ALPHA/BETA-HYDROLASES SUPERFAMILY PROTEIN"/>
    <property type="match status" value="1"/>
</dbReference>
<keyword evidence="5" id="KW-0443">Lipid metabolism</keyword>
<name>A0A0M0JYF5_9EUKA</name>
<proteinExistence type="predicted"/>
<feature type="domain" description="Lipase-like C-terminal" evidence="7">
    <location>
        <begin position="84"/>
        <end position="176"/>
    </location>
</feature>
<evidence type="ECO:0000313" key="9">
    <source>
        <dbReference type="Proteomes" id="UP000037460"/>
    </source>
</evidence>
<evidence type="ECO:0000256" key="6">
    <source>
        <dbReference type="SAM" id="MobiDB-lite"/>
    </source>
</evidence>
<dbReference type="SUPFAM" id="SSF53474">
    <property type="entry name" value="alpha/beta-Hydrolases"/>
    <property type="match status" value="1"/>
</dbReference>
<evidence type="ECO:0000256" key="2">
    <source>
        <dbReference type="ARBA" id="ARBA00022525"/>
    </source>
</evidence>
<evidence type="ECO:0000256" key="5">
    <source>
        <dbReference type="ARBA" id="ARBA00023098"/>
    </source>
</evidence>
<evidence type="ECO:0000313" key="8">
    <source>
        <dbReference type="EMBL" id="KOO31686.1"/>
    </source>
</evidence>
<protein>
    <submittedName>
        <fullName evidence="8">Triacylglycerol lipase</fullName>
    </submittedName>
</protein>
<evidence type="ECO:0000256" key="4">
    <source>
        <dbReference type="ARBA" id="ARBA00022801"/>
    </source>
</evidence>
<organism evidence="8 9">
    <name type="scientific">Chrysochromulina tobinii</name>
    <dbReference type="NCBI Taxonomy" id="1460289"/>
    <lineage>
        <taxon>Eukaryota</taxon>
        <taxon>Haptista</taxon>
        <taxon>Haptophyta</taxon>
        <taxon>Prymnesiophyceae</taxon>
        <taxon>Prymnesiales</taxon>
        <taxon>Chrysochromulinaceae</taxon>
        <taxon>Chrysochromulina</taxon>
    </lineage>
</organism>
<keyword evidence="9" id="KW-1185">Reference proteome</keyword>
<dbReference type="InterPro" id="IPR056304">
    <property type="entry name" value="Lip-like_C"/>
</dbReference>
<reference evidence="9" key="1">
    <citation type="journal article" date="2015" name="PLoS Genet.">
        <title>Genome Sequence and Transcriptome Analyses of Chrysochromulina tobin: Metabolic Tools for Enhanced Algal Fitness in the Prominent Order Prymnesiales (Haptophyceae).</title>
        <authorList>
            <person name="Hovde B.T."/>
            <person name="Deodato C.R."/>
            <person name="Hunsperger H.M."/>
            <person name="Ryken S.A."/>
            <person name="Yost W."/>
            <person name="Jha R.K."/>
            <person name="Patterson J."/>
            <person name="Monnat R.J. Jr."/>
            <person name="Barlow S.B."/>
            <person name="Starkenburg S.R."/>
            <person name="Cattolico R.A."/>
        </authorList>
    </citation>
    <scope>NUCLEOTIDE SEQUENCE</scope>
    <source>
        <strain evidence="9">CCMP291</strain>
    </source>
</reference>
<dbReference type="OrthoDB" id="206848at2759"/>
<dbReference type="PANTHER" id="PTHR34043:SF3">
    <property type="entry name" value="ALPHA_BETA-HYDROLASES SUPERFAMILY PROTEIN"/>
    <property type="match status" value="1"/>
</dbReference>
<feature type="region of interest" description="Disordered" evidence="6">
    <location>
        <begin position="399"/>
        <end position="430"/>
    </location>
</feature>